<dbReference type="EMBL" id="DRQG01000151">
    <property type="protein sequence ID" value="HGY57255.1"/>
    <property type="molecule type" value="Genomic_DNA"/>
</dbReference>
<dbReference type="InterPro" id="IPR001296">
    <property type="entry name" value="Glyco_trans_1"/>
</dbReference>
<gene>
    <name evidence="2" type="ORF">ENK44_16225</name>
</gene>
<dbReference type="PANTHER" id="PTHR45947:SF3">
    <property type="entry name" value="SULFOQUINOVOSYL TRANSFERASE SQD2"/>
    <property type="match status" value="1"/>
</dbReference>
<proteinExistence type="predicted"/>
<comment type="caution">
    <text evidence="2">The sequence shown here is derived from an EMBL/GenBank/DDBJ whole genome shotgun (WGS) entry which is preliminary data.</text>
</comment>
<dbReference type="Proteomes" id="UP000885779">
    <property type="component" value="Unassembled WGS sequence"/>
</dbReference>
<sequence length="331" mass="37714">MILFIAPNFSSFVRNDFEILSKKYRVQKYIYSARKKLWEHIGNQLKLLFWLLVKLPGSRIVFIWFADYHSFLPVFLARIFRKNSYLVLGGYDVTYIPELDYGSFKNPLRAFCARYAMNHVTCNLPVADTLAEEIKQKAKKAKIRTIYTGHPGNKFSPDGKEKESFVLTVGTGSTAQRMKIKGVDFFLEVAKKMPHTKFVIVGMAEKVKQIYGTAPNNVHFTGWVEQGELLNYYRRAKVYAQFSLREGLPSSVCEAMLCECVPVGAKAGGIPIAIGECGFIVNNRNVDEAVALIQKAMTDDGTLGRCARKRVLDLFSVERREKELFKIFNEN</sequence>
<reference evidence="2" key="1">
    <citation type="journal article" date="2020" name="mSystems">
        <title>Genome- and Community-Level Interaction Insights into Carbon Utilization and Element Cycling Functions of Hydrothermarchaeota in Hydrothermal Sediment.</title>
        <authorList>
            <person name="Zhou Z."/>
            <person name="Liu Y."/>
            <person name="Xu W."/>
            <person name="Pan J."/>
            <person name="Luo Z.H."/>
            <person name="Li M."/>
        </authorList>
    </citation>
    <scope>NUCLEOTIDE SEQUENCE [LARGE SCALE GENOMIC DNA]</scope>
    <source>
        <strain evidence="2">HyVt-577</strain>
    </source>
</reference>
<evidence type="ECO:0000313" key="2">
    <source>
        <dbReference type="EMBL" id="HGY57255.1"/>
    </source>
</evidence>
<dbReference type="SUPFAM" id="SSF53756">
    <property type="entry name" value="UDP-Glycosyltransferase/glycogen phosphorylase"/>
    <property type="match status" value="1"/>
</dbReference>
<organism evidence="2">
    <name type="scientific">Caldithrix abyssi</name>
    <dbReference type="NCBI Taxonomy" id="187145"/>
    <lineage>
        <taxon>Bacteria</taxon>
        <taxon>Pseudomonadati</taxon>
        <taxon>Calditrichota</taxon>
        <taxon>Calditrichia</taxon>
        <taxon>Calditrichales</taxon>
        <taxon>Calditrichaceae</taxon>
        <taxon>Caldithrix</taxon>
    </lineage>
</organism>
<dbReference type="GO" id="GO:0016757">
    <property type="term" value="F:glycosyltransferase activity"/>
    <property type="evidence" value="ECO:0007669"/>
    <property type="project" value="InterPro"/>
</dbReference>
<dbReference type="Pfam" id="PF00534">
    <property type="entry name" value="Glycos_transf_1"/>
    <property type="match status" value="1"/>
</dbReference>
<accession>A0A7V4U3B7</accession>
<dbReference type="InterPro" id="IPR050194">
    <property type="entry name" value="Glycosyltransferase_grp1"/>
</dbReference>
<feature type="domain" description="Glycosyl transferase family 1" evidence="1">
    <location>
        <begin position="179"/>
        <end position="306"/>
    </location>
</feature>
<dbReference type="PANTHER" id="PTHR45947">
    <property type="entry name" value="SULFOQUINOVOSYL TRANSFERASE SQD2"/>
    <property type="match status" value="1"/>
</dbReference>
<name>A0A7V4U3B7_CALAY</name>
<dbReference type="CDD" id="cd03801">
    <property type="entry name" value="GT4_PimA-like"/>
    <property type="match status" value="1"/>
</dbReference>
<protein>
    <submittedName>
        <fullName evidence="2">Glycosyltransferase</fullName>
    </submittedName>
</protein>
<dbReference type="AlphaFoldDB" id="A0A7V4U3B7"/>
<evidence type="ECO:0000259" key="1">
    <source>
        <dbReference type="Pfam" id="PF00534"/>
    </source>
</evidence>
<dbReference type="Gene3D" id="3.40.50.2000">
    <property type="entry name" value="Glycogen Phosphorylase B"/>
    <property type="match status" value="2"/>
</dbReference>